<dbReference type="InterPro" id="IPR017703">
    <property type="entry name" value="YgfZ/GCV_T_CS"/>
</dbReference>
<dbReference type="PANTHER" id="PTHR22602:SF0">
    <property type="entry name" value="TRANSFERASE CAF17, MITOCHONDRIAL-RELATED"/>
    <property type="match status" value="1"/>
</dbReference>
<protein>
    <submittedName>
        <fullName evidence="1">Folate-binding protein</fullName>
    </submittedName>
</protein>
<keyword evidence="2" id="KW-1185">Reference proteome</keyword>
<proteinExistence type="predicted"/>
<accession>A0ABT6JH27</accession>
<dbReference type="Gene3D" id="2.40.30.160">
    <property type="match status" value="1"/>
</dbReference>
<evidence type="ECO:0000313" key="1">
    <source>
        <dbReference type="EMBL" id="MDH5829988.1"/>
    </source>
</evidence>
<dbReference type="Proteomes" id="UP001156831">
    <property type="component" value="Unassembled WGS sequence"/>
</dbReference>
<dbReference type="InterPro" id="IPR045179">
    <property type="entry name" value="YgfZ/GcvT"/>
</dbReference>
<reference evidence="1 2" key="1">
    <citation type="submission" date="2023-04" db="EMBL/GenBank/DDBJ databases">
        <title>Luteimonas sp. M1R5S18.</title>
        <authorList>
            <person name="Sun J.-Q."/>
        </authorList>
    </citation>
    <scope>NUCLEOTIDE SEQUENCE [LARGE SCALE GENOMIC DNA]</scope>
    <source>
        <strain evidence="1 2">M1R5S18</strain>
    </source>
</reference>
<dbReference type="EMBL" id="JARXRN010000020">
    <property type="protein sequence ID" value="MDH5829988.1"/>
    <property type="molecule type" value="Genomic_DNA"/>
</dbReference>
<dbReference type="PANTHER" id="PTHR22602">
    <property type="entry name" value="TRANSFERASE CAF17, MITOCHONDRIAL-RELATED"/>
    <property type="match status" value="1"/>
</dbReference>
<dbReference type="RefSeq" id="WP_280600414.1">
    <property type="nucleotide sequence ID" value="NZ_JARXRN010000020.1"/>
</dbReference>
<name>A0ABT6JH27_9GAMM</name>
<comment type="caution">
    <text evidence="1">The sequence shown here is derived from an EMBL/GenBank/DDBJ whole genome shotgun (WGS) entry which is preliminary data.</text>
</comment>
<gene>
    <name evidence="1" type="ORF">QFW80_05575</name>
</gene>
<dbReference type="SUPFAM" id="SSF103025">
    <property type="entry name" value="Folate-binding domain"/>
    <property type="match status" value="1"/>
</dbReference>
<dbReference type="NCBIfam" id="TIGR03317">
    <property type="entry name" value="ygfZ_signature"/>
    <property type="match status" value="1"/>
</dbReference>
<sequence>MSDKQPGPQGRYSALPSIASVTLEGRDALAFAQAQFMSDVAALTPGHWHWSGWLTPKGRVIALFALLRHSEQHLQALVLDADAAEFAARLQRFVFRSKVTLRVDGEAAAVSGAFSAPTGAAAARFAILGDGTLECDMGTPDAPRTLRVGTPGEPDDAAALAWRLADLAHGLPRLPATQAEAWTPQQLSLERLKAYSVKKGCYPGQEIVARTHFLGQAKRGLVRLVADADMSEGDVFAAAAPDRALGQVVSRAGREALAVMPLDAGEGPFEVSGVSCTSLSLLDGLAR</sequence>
<dbReference type="Gene3D" id="3.30.70.1400">
    <property type="entry name" value="Aminomethyltransferase beta-barrel domains"/>
    <property type="match status" value="1"/>
</dbReference>
<organism evidence="1 2">
    <name type="scientific">Luteimonas rhizosphaericola</name>
    <dbReference type="NCBI Taxonomy" id="3042024"/>
    <lineage>
        <taxon>Bacteria</taxon>
        <taxon>Pseudomonadati</taxon>
        <taxon>Pseudomonadota</taxon>
        <taxon>Gammaproteobacteria</taxon>
        <taxon>Lysobacterales</taxon>
        <taxon>Lysobacteraceae</taxon>
        <taxon>Luteimonas</taxon>
    </lineage>
</organism>
<evidence type="ECO:0000313" key="2">
    <source>
        <dbReference type="Proteomes" id="UP001156831"/>
    </source>
</evidence>